<keyword evidence="6 8" id="KW-0862">Zinc</keyword>
<protein>
    <recommendedName>
        <fullName evidence="3 7">Guanine deaminase</fullName>
        <shortName evidence="8">Guanase</shortName>
        <ecNumber evidence="3 7">3.5.4.3</ecNumber>
    </recommendedName>
    <alternativeName>
        <fullName evidence="8">Guanine aminohydrolase</fullName>
    </alternativeName>
</protein>
<sequence>MRAIRGPFLDFSADPFYRDEEEAVRFISDGLLVIDGEKIADFGTFGELGGKYAALEIDHYPDRLILPGFVDTHVHYPQTEMIASYGEQLLEWLEKYTFPTELKFRDKAYARRIADTFLDLLLANGTTTAQVFTTTFPQSVDAFFEACTGRNICMIAGLTGIDRPGQAPPDYLDTADSFYAGSKDLIARWHRKGRNRYAITPRFALGSTREQLDCCGRLKAEHPDAWVNTHMSENDKEIALVAQHFPEASDYLNVYERAGIVGPKFTAGHSIHLSNDMFARMSRANASISFCPASNLFLGSGLFMLHKAKSAETPVLVGVGTDVGGGNTFSMLRTLNDAYEVAAMQAQKLSALKGLYLATLGGARALHLDHEIGSFDPGKFADLVVLDPRATRIMRLRSESARMNGQASPEAQAFDRMQHDAFGMMSLGDDRCVEATYVSGALLHARPGIGR</sequence>
<name>A0AAW9RWX2_9HYPH</name>
<proteinExistence type="inferred from homology"/>
<dbReference type="InterPro" id="IPR014311">
    <property type="entry name" value="Guanine_deaminase"/>
</dbReference>
<evidence type="ECO:0000256" key="3">
    <source>
        <dbReference type="ARBA" id="ARBA00012781"/>
    </source>
</evidence>
<dbReference type="GO" id="GO:0008892">
    <property type="term" value="F:guanine deaminase activity"/>
    <property type="evidence" value="ECO:0007669"/>
    <property type="project" value="UniProtKB-UniRule"/>
</dbReference>
<dbReference type="Gene3D" id="3.20.20.140">
    <property type="entry name" value="Metal-dependent hydrolases"/>
    <property type="match status" value="1"/>
</dbReference>
<dbReference type="InterPro" id="IPR006680">
    <property type="entry name" value="Amidohydro-rel"/>
</dbReference>
<evidence type="ECO:0000313" key="11">
    <source>
        <dbReference type="Proteomes" id="UP001378188"/>
    </source>
</evidence>
<dbReference type="AlphaFoldDB" id="A0AAW9RWX2"/>
<evidence type="ECO:0000256" key="1">
    <source>
        <dbReference type="ARBA" id="ARBA00004984"/>
    </source>
</evidence>
<comment type="caution">
    <text evidence="10">The sequence shown here is derived from an EMBL/GenBank/DDBJ whole genome shotgun (WGS) entry which is preliminary data.</text>
</comment>
<dbReference type="Pfam" id="PF01979">
    <property type="entry name" value="Amidohydro_1"/>
    <property type="match status" value="1"/>
</dbReference>
<dbReference type="InterPro" id="IPR051607">
    <property type="entry name" value="Metallo-dep_hydrolases"/>
</dbReference>
<accession>A0AAW9RWX2</accession>
<dbReference type="NCBIfam" id="NF006679">
    <property type="entry name" value="PRK09228.1"/>
    <property type="match status" value="1"/>
</dbReference>
<dbReference type="SUPFAM" id="SSF51556">
    <property type="entry name" value="Metallo-dependent hydrolases"/>
    <property type="match status" value="1"/>
</dbReference>
<evidence type="ECO:0000259" key="9">
    <source>
        <dbReference type="Pfam" id="PF01979"/>
    </source>
</evidence>
<comment type="similarity">
    <text evidence="2 8">Belongs to the metallo-dependent hydrolases superfamily. ATZ/TRZ family.</text>
</comment>
<dbReference type="Proteomes" id="UP001378188">
    <property type="component" value="Unassembled WGS sequence"/>
</dbReference>
<comment type="cofactor">
    <cofactor evidence="8">
        <name>Zn(2+)</name>
        <dbReference type="ChEBI" id="CHEBI:29105"/>
    </cofactor>
    <text evidence="8">Binds 1 zinc ion per subunit.</text>
</comment>
<dbReference type="PANTHER" id="PTHR11271:SF6">
    <property type="entry name" value="GUANINE DEAMINASE"/>
    <property type="match status" value="1"/>
</dbReference>
<evidence type="ECO:0000313" key="10">
    <source>
        <dbReference type="EMBL" id="MEJ8572031.1"/>
    </source>
</evidence>
<reference evidence="10 11" key="1">
    <citation type="submission" date="2024-02" db="EMBL/GenBank/DDBJ databases">
        <title>Genome analysis and characterization of Microbaculum marinisediminis sp. nov., isolated from marine sediment.</title>
        <authorList>
            <person name="Du Z.-J."/>
            <person name="Ye Y.-Q."/>
            <person name="Zhang Z.-R."/>
            <person name="Yuan S.-M."/>
            <person name="Zhang X.-Y."/>
        </authorList>
    </citation>
    <scope>NUCLEOTIDE SEQUENCE [LARGE SCALE GENOMIC DNA]</scope>
    <source>
        <strain evidence="10 11">SDUM1044001</strain>
    </source>
</reference>
<keyword evidence="11" id="KW-1185">Reference proteome</keyword>
<dbReference type="InterPro" id="IPR032466">
    <property type="entry name" value="Metal_Hydrolase"/>
</dbReference>
<dbReference type="PANTHER" id="PTHR11271">
    <property type="entry name" value="GUANINE DEAMINASE"/>
    <property type="match status" value="1"/>
</dbReference>
<comment type="function">
    <text evidence="8">Catalyzes the hydrolytic deamination of guanine, producing xanthine and ammonia.</text>
</comment>
<dbReference type="GO" id="GO:0006147">
    <property type="term" value="P:guanine catabolic process"/>
    <property type="evidence" value="ECO:0007669"/>
    <property type="project" value="UniProtKB-UniRule"/>
</dbReference>
<dbReference type="InterPro" id="IPR011059">
    <property type="entry name" value="Metal-dep_hydrolase_composite"/>
</dbReference>
<dbReference type="GO" id="GO:0005829">
    <property type="term" value="C:cytosol"/>
    <property type="evidence" value="ECO:0007669"/>
    <property type="project" value="TreeGrafter"/>
</dbReference>
<evidence type="ECO:0000256" key="5">
    <source>
        <dbReference type="ARBA" id="ARBA00022801"/>
    </source>
</evidence>
<feature type="domain" description="Amidohydrolase-related" evidence="9">
    <location>
        <begin position="65"/>
        <end position="440"/>
    </location>
</feature>
<keyword evidence="5 8" id="KW-0378">Hydrolase</keyword>
<dbReference type="NCBIfam" id="TIGR02967">
    <property type="entry name" value="guan_deamin"/>
    <property type="match status" value="1"/>
</dbReference>
<comment type="pathway">
    <text evidence="1 8">Purine metabolism; guanine degradation; xanthine from guanine: step 1/1.</text>
</comment>
<evidence type="ECO:0000256" key="8">
    <source>
        <dbReference type="RuleBase" id="RU366009"/>
    </source>
</evidence>
<dbReference type="SUPFAM" id="SSF51338">
    <property type="entry name" value="Composite domain of metallo-dependent hydrolases"/>
    <property type="match status" value="1"/>
</dbReference>
<comment type="catalytic activity">
    <reaction evidence="8">
        <text>guanine + H2O + H(+) = xanthine + NH4(+)</text>
        <dbReference type="Rhea" id="RHEA:14665"/>
        <dbReference type="ChEBI" id="CHEBI:15377"/>
        <dbReference type="ChEBI" id="CHEBI:15378"/>
        <dbReference type="ChEBI" id="CHEBI:16235"/>
        <dbReference type="ChEBI" id="CHEBI:17712"/>
        <dbReference type="ChEBI" id="CHEBI:28938"/>
        <dbReference type="EC" id="3.5.4.3"/>
    </reaction>
</comment>
<evidence type="ECO:0000256" key="7">
    <source>
        <dbReference type="NCBIfam" id="TIGR02967"/>
    </source>
</evidence>
<dbReference type="EMBL" id="JAZHOF010000004">
    <property type="protein sequence ID" value="MEJ8572031.1"/>
    <property type="molecule type" value="Genomic_DNA"/>
</dbReference>
<evidence type="ECO:0000256" key="4">
    <source>
        <dbReference type="ARBA" id="ARBA00022723"/>
    </source>
</evidence>
<evidence type="ECO:0000256" key="2">
    <source>
        <dbReference type="ARBA" id="ARBA00006745"/>
    </source>
</evidence>
<gene>
    <name evidence="10" type="primary">guaD</name>
    <name evidence="10" type="ORF">V3328_11135</name>
</gene>
<dbReference type="RefSeq" id="WP_340329729.1">
    <property type="nucleotide sequence ID" value="NZ_JAZHOF010000004.1"/>
</dbReference>
<evidence type="ECO:0000256" key="6">
    <source>
        <dbReference type="ARBA" id="ARBA00022833"/>
    </source>
</evidence>
<dbReference type="EC" id="3.5.4.3" evidence="3 7"/>
<organism evidence="10 11">
    <name type="scientific">Microbaculum marinum</name>
    <dbReference type="NCBI Taxonomy" id="1764581"/>
    <lineage>
        <taxon>Bacteria</taxon>
        <taxon>Pseudomonadati</taxon>
        <taxon>Pseudomonadota</taxon>
        <taxon>Alphaproteobacteria</taxon>
        <taxon>Hyphomicrobiales</taxon>
        <taxon>Tepidamorphaceae</taxon>
        <taxon>Microbaculum</taxon>
    </lineage>
</organism>
<dbReference type="Gene3D" id="2.30.40.10">
    <property type="entry name" value="Urease, subunit C, domain 1"/>
    <property type="match status" value="1"/>
</dbReference>
<keyword evidence="4 8" id="KW-0479">Metal-binding</keyword>
<dbReference type="GO" id="GO:0008270">
    <property type="term" value="F:zinc ion binding"/>
    <property type="evidence" value="ECO:0007669"/>
    <property type="project" value="UniProtKB-UniRule"/>
</dbReference>